<dbReference type="EMBL" id="ACOP02000031">
    <property type="protein sequence ID" value="EEU97140.1"/>
    <property type="molecule type" value="Genomic_DNA"/>
</dbReference>
<sequence length="146" mass="15137">MKQPFCTPAQALRRVLDAAAALPVPATERVPLDDACGRIAARDLCARMDQPPFDRSPLDGYALHSADTAGAGEETPVTLPVVMKLYAGDAPAAVLPAGCAARIMTGATPRPPGRRLRSDAGADRRRGGAGAHLRTASTQRQCGVPG</sequence>
<keyword evidence="1" id="KW-0501">Molybdenum cofactor biosynthesis</keyword>
<dbReference type="InterPro" id="IPR036135">
    <property type="entry name" value="MoeA_linker/N_sf"/>
</dbReference>
<dbReference type="HOGENOM" id="CLU_1774630_0_0_9"/>
<keyword evidence="1" id="KW-0808">Transferase</keyword>
<keyword evidence="1" id="KW-0460">Magnesium</keyword>
<comment type="pathway">
    <text evidence="1">Cofactor biosynthesis; molybdopterin biosynthesis.</text>
</comment>
<proteinExistence type="inferred from homology"/>
<comment type="caution">
    <text evidence="4">The sequence shown here is derived from an EMBL/GenBank/DDBJ whole genome shotgun (WGS) entry which is preliminary data.</text>
</comment>
<gene>
    <name evidence="4" type="ORF">FAEPRAA2165_01267</name>
</gene>
<keyword evidence="5" id="KW-1185">Reference proteome</keyword>
<evidence type="ECO:0000313" key="5">
    <source>
        <dbReference type="Proteomes" id="UP000004619"/>
    </source>
</evidence>
<dbReference type="Pfam" id="PF03453">
    <property type="entry name" value="MoeA_N"/>
    <property type="match status" value="1"/>
</dbReference>
<protein>
    <recommendedName>
        <fullName evidence="1">Molybdopterin molybdenumtransferase</fullName>
        <ecNumber evidence="1">2.10.1.1</ecNumber>
    </recommendedName>
</protein>
<dbReference type="PANTHER" id="PTHR10192">
    <property type="entry name" value="MOLYBDOPTERIN BIOSYNTHESIS PROTEIN"/>
    <property type="match status" value="1"/>
</dbReference>
<dbReference type="AlphaFoldDB" id="C7H4Q2"/>
<dbReference type="InterPro" id="IPR005110">
    <property type="entry name" value="MoeA_linker/N"/>
</dbReference>
<dbReference type="UniPathway" id="UPA00344"/>
<evidence type="ECO:0000256" key="1">
    <source>
        <dbReference type="RuleBase" id="RU365090"/>
    </source>
</evidence>
<feature type="region of interest" description="Disordered" evidence="2">
    <location>
        <begin position="104"/>
        <end position="146"/>
    </location>
</feature>
<feature type="compositionally biased region" description="Polar residues" evidence="2">
    <location>
        <begin position="137"/>
        <end position="146"/>
    </location>
</feature>
<comment type="similarity">
    <text evidence="1">Belongs to the MoeA family.</text>
</comment>
<organism evidence="4 5">
    <name type="scientific">Faecalibacterium duncaniae (strain DSM 17677 / JCM 31915 / A2-165)</name>
    <name type="common">Faecalibacterium prausnitzii</name>
    <dbReference type="NCBI Taxonomy" id="411483"/>
    <lineage>
        <taxon>Bacteria</taxon>
        <taxon>Bacillati</taxon>
        <taxon>Bacillota</taxon>
        <taxon>Clostridia</taxon>
        <taxon>Eubacteriales</taxon>
        <taxon>Oscillospiraceae</taxon>
        <taxon>Faecalibacterium</taxon>
    </lineage>
</organism>
<feature type="domain" description="MoeA N-terminal and linker" evidence="3">
    <location>
        <begin position="9"/>
        <end position="107"/>
    </location>
</feature>
<dbReference type="eggNOG" id="COG0303">
    <property type="taxonomic scope" value="Bacteria"/>
</dbReference>
<dbReference type="Proteomes" id="UP000004619">
    <property type="component" value="Unassembled WGS sequence"/>
</dbReference>
<dbReference type="PANTHER" id="PTHR10192:SF5">
    <property type="entry name" value="GEPHYRIN"/>
    <property type="match status" value="1"/>
</dbReference>
<keyword evidence="1" id="KW-0500">Molybdenum</keyword>
<evidence type="ECO:0000256" key="2">
    <source>
        <dbReference type="SAM" id="MobiDB-lite"/>
    </source>
</evidence>
<dbReference type="GO" id="GO:0061599">
    <property type="term" value="F:molybdopterin molybdotransferase activity"/>
    <property type="evidence" value="ECO:0007669"/>
    <property type="project" value="UniProtKB-UniRule"/>
</dbReference>
<dbReference type="GO" id="GO:0006777">
    <property type="term" value="P:Mo-molybdopterin cofactor biosynthetic process"/>
    <property type="evidence" value="ECO:0007669"/>
    <property type="project" value="UniProtKB-UniRule"/>
</dbReference>
<dbReference type="SUPFAM" id="SSF63882">
    <property type="entry name" value="MoeA N-terminal region -like"/>
    <property type="match status" value="1"/>
</dbReference>
<dbReference type="Gene3D" id="3.90.105.10">
    <property type="entry name" value="Molybdopterin biosynthesis moea protein, domain 2"/>
    <property type="match status" value="1"/>
</dbReference>
<evidence type="ECO:0000313" key="4">
    <source>
        <dbReference type="EMBL" id="EEU97140.1"/>
    </source>
</evidence>
<dbReference type="RefSeq" id="WP_005931913.1">
    <property type="nucleotide sequence ID" value="NZ_GG697150.2"/>
</dbReference>
<comment type="catalytic activity">
    <reaction evidence="1">
        <text>adenylyl-molybdopterin + molybdate = Mo-molybdopterin + AMP + H(+)</text>
        <dbReference type="Rhea" id="RHEA:35047"/>
        <dbReference type="ChEBI" id="CHEBI:15378"/>
        <dbReference type="ChEBI" id="CHEBI:36264"/>
        <dbReference type="ChEBI" id="CHEBI:62727"/>
        <dbReference type="ChEBI" id="CHEBI:71302"/>
        <dbReference type="ChEBI" id="CHEBI:456215"/>
    </reaction>
</comment>
<comment type="cofactor">
    <cofactor evidence="1">
        <name>Mg(2+)</name>
        <dbReference type="ChEBI" id="CHEBI:18420"/>
    </cofactor>
</comment>
<dbReference type="InterPro" id="IPR038987">
    <property type="entry name" value="MoeA-like"/>
</dbReference>
<feature type="compositionally biased region" description="Basic and acidic residues" evidence="2">
    <location>
        <begin position="116"/>
        <end position="126"/>
    </location>
</feature>
<dbReference type="GO" id="GO:0046872">
    <property type="term" value="F:metal ion binding"/>
    <property type="evidence" value="ECO:0007669"/>
    <property type="project" value="UniProtKB-UniRule"/>
</dbReference>
<accession>C7H4Q2</accession>
<evidence type="ECO:0000259" key="3">
    <source>
        <dbReference type="Pfam" id="PF03453"/>
    </source>
</evidence>
<name>C7H4Q2_FAED2</name>
<dbReference type="EC" id="2.10.1.1" evidence="1"/>
<keyword evidence="1" id="KW-0479">Metal-binding</keyword>
<dbReference type="Gene3D" id="2.170.190.11">
    <property type="entry name" value="Molybdopterin biosynthesis moea protein, domain 3"/>
    <property type="match status" value="1"/>
</dbReference>
<dbReference type="STRING" id="411483.FAEPRAA2165_01267"/>
<dbReference type="GO" id="GO:0005829">
    <property type="term" value="C:cytosol"/>
    <property type="evidence" value="ECO:0007669"/>
    <property type="project" value="TreeGrafter"/>
</dbReference>
<reference evidence="4" key="1">
    <citation type="submission" date="2009-08" db="EMBL/GenBank/DDBJ databases">
        <authorList>
            <person name="Weinstock G."/>
            <person name="Sodergren E."/>
            <person name="Clifton S."/>
            <person name="Fulton L."/>
            <person name="Fulton B."/>
            <person name="Courtney L."/>
            <person name="Fronick C."/>
            <person name="Harrison M."/>
            <person name="Strong C."/>
            <person name="Farmer C."/>
            <person name="Delahaunty K."/>
            <person name="Markovic C."/>
            <person name="Hall O."/>
            <person name="Minx P."/>
            <person name="Tomlinson C."/>
            <person name="Mitreva M."/>
            <person name="Nelson J."/>
            <person name="Hou S."/>
            <person name="Wollam A."/>
            <person name="Pepin K.H."/>
            <person name="Johnson M."/>
            <person name="Bhonagiri V."/>
            <person name="Nash W.E."/>
            <person name="Warren W."/>
            <person name="Chinwalla A."/>
            <person name="Mardis E.R."/>
            <person name="Wilson R.K."/>
        </authorList>
    </citation>
    <scope>NUCLEOTIDE SEQUENCE [LARGE SCALE GENOMIC DNA]</scope>
    <source>
        <strain evidence="4">A2-165</strain>
    </source>
</reference>
<comment type="function">
    <text evidence="1">Catalyzes the insertion of molybdate into adenylated molybdopterin with the concomitant release of AMP.</text>
</comment>